<dbReference type="AlphaFoldDB" id="A0A402B5A5"/>
<comment type="caution">
    <text evidence="2">The sequence shown here is derived from an EMBL/GenBank/DDBJ whole genome shotgun (WGS) entry which is preliminary data.</text>
</comment>
<proteinExistence type="predicted"/>
<gene>
    <name evidence="2" type="ORF">KDA_20210</name>
</gene>
<accession>A0A402B5A5</accession>
<protein>
    <submittedName>
        <fullName evidence="2">Uncharacterized protein</fullName>
    </submittedName>
</protein>
<dbReference type="Proteomes" id="UP000287171">
    <property type="component" value="Unassembled WGS sequence"/>
</dbReference>
<reference evidence="3" key="1">
    <citation type="submission" date="2018-12" db="EMBL/GenBank/DDBJ databases">
        <title>Tengunoibacter tsumagoiensis gen. nov., sp. nov., Dictyobacter kobayashii sp. nov., D. alpinus sp. nov., and D. joshuensis sp. nov. and description of Dictyobacteraceae fam. nov. within the order Ktedonobacterales isolated from Tengu-no-mugimeshi.</title>
        <authorList>
            <person name="Wang C.M."/>
            <person name="Zheng Y."/>
            <person name="Sakai Y."/>
            <person name="Toyoda A."/>
            <person name="Minakuchi Y."/>
            <person name="Abe K."/>
            <person name="Yokota A."/>
            <person name="Yabe S."/>
        </authorList>
    </citation>
    <scope>NUCLEOTIDE SEQUENCE [LARGE SCALE GENOMIC DNA]</scope>
    <source>
        <strain evidence="3">Uno16</strain>
    </source>
</reference>
<evidence type="ECO:0000256" key="1">
    <source>
        <dbReference type="SAM" id="MobiDB-lite"/>
    </source>
</evidence>
<organism evidence="2 3">
    <name type="scientific">Dictyobacter alpinus</name>
    <dbReference type="NCBI Taxonomy" id="2014873"/>
    <lineage>
        <taxon>Bacteria</taxon>
        <taxon>Bacillati</taxon>
        <taxon>Chloroflexota</taxon>
        <taxon>Ktedonobacteria</taxon>
        <taxon>Ktedonobacterales</taxon>
        <taxon>Dictyobacteraceae</taxon>
        <taxon>Dictyobacter</taxon>
    </lineage>
</organism>
<keyword evidence="3" id="KW-1185">Reference proteome</keyword>
<name>A0A402B5A5_9CHLR</name>
<sequence>MLSFLRIIDTMIAAQDNWMKGPRGMDNDGDDNDREEGTEHL</sequence>
<dbReference type="EMBL" id="BIFT01000001">
    <property type="protein sequence ID" value="GCE26537.1"/>
    <property type="molecule type" value="Genomic_DNA"/>
</dbReference>
<feature type="region of interest" description="Disordered" evidence="1">
    <location>
        <begin position="18"/>
        <end position="41"/>
    </location>
</feature>
<evidence type="ECO:0000313" key="2">
    <source>
        <dbReference type="EMBL" id="GCE26537.1"/>
    </source>
</evidence>
<evidence type="ECO:0000313" key="3">
    <source>
        <dbReference type="Proteomes" id="UP000287171"/>
    </source>
</evidence>